<dbReference type="EMBL" id="JAVLET010000004">
    <property type="protein sequence ID" value="KAL0470760.1"/>
    <property type="molecule type" value="Genomic_DNA"/>
</dbReference>
<sequence>MYVHQSTYLNPARRISSVGNSSVCMCQMPGICRSKARHCHGMHRKRCIGARGVHWATQHQVIQDKSGTGTPRYNKVGETHLILPACHSFLRFSSLLLLPSRRGFEAIPGHLTGGQDGCRSTHVRIISTMRTAGHQAHGLKHTIPVTLNAERKG</sequence>
<reference evidence="1 2" key="1">
    <citation type="submission" date="2023-09" db="EMBL/GenBank/DDBJ databases">
        <title>Multi-omics analysis of a traditional fermented food reveals byproduct-associated fungal strains for waste-to-food upcycling.</title>
        <authorList>
            <consortium name="Lawrence Berkeley National Laboratory"/>
            <person name="Rekdal V.M."/>
            <person name="Villalobos-Escobedo J.M."/>
            <person name="Rodriguez-Valeron N."/>
            <person name="Garcia M.O."/>
            <person name="Vasquez D.P."/>
            <person name="Damayanti I."/>
            <person name="Sorensen P.M."/>
            <person name="Baidoo E.E."/>
            <person name="De Carvalho A.C."/>
            <person name="Riley R."/>
            <person name="Lipzen A."/>
            <person name="He G."/>
            <person name="Yan M."/>
            <person name="Haridas S."/>
            <person name="Daum C."/>
            <person name="Yoshinaga Y."/>
            <person name="Ng V."/>
            <person name="Grigoriev I.V."/>
            <person name="Munk R."/>
            <person name="Nuraida L."/>
            <person name="Wijaya C.H."/>
            <person name="Morales P.-C."/>
            <person name="Keasling J.D."/>
        </authorList>
    </citation>
    <scope>NUCLEOTIDE SEQUENCE [LARGE SCALE GENOMIC DNA]</scope>
    <source>
        <strain evidence="1 2">FGSC 2613</strain>
    </source>
</reference>
<evidence type="ECO:0000313" key="1">
    <source>
        <dbReference type="EMBL" id="KAL0470760.1"/>
    </source>
</evidence>
<organism evidence="1 2">
    <name type="scientific">Neurospora intermedia</name>
    <dbReference type="NCBI Taxonomy" id="5142"/>
    <lineage>
        <taxon>Eukaryota</taxon>
        <taxon>Fungi</taxon>
        <taxon>Dikarya</taxon>
        <taxon>Ascomycota</taxon>
        <taxon>Pezizomycotina</taxon>
        <taxon>Sordariomycetes</taxon>
        <taxon>Sordariomycetidae</taxon>
        <taxon>Sordariales</taxon>
        <taxon>Sordariaceae</taxon>
        <taxon>Neurospora</taxon>
    </lineage>
</organism>
<protein>
    <submittedName>
        <fullName evidence="1">Uncharacterized protein</fullName>
    </submittedName>
</protein>
<dbReference type="Proteomes" id="UP001451303">
    <property type="component" value="Unassembled WGS sequence"/>
</dbReference>
<keyword evidence="2" id="KW-1185">Reference proteome</keyword>
<proteinExistence type="predicted"/>
<comment type="caution">
    <text evidence="1">The sequence shown here is derived from an EMBL/GenBank/DDBJ whole genome shotgun (WGS) entry which is preliminary data.</text>
</comment>
<gene>
    <name evidence="1" type="ORF">QR685DRAFT_264092</name>
</gene>
<accession>A0ABR3DDM4</accession>
<evidence type="ECO:0000313" key="2">
    <source>
        <dbReference type="Proteomes" id="UP001451303"/>
    </source>
</evidence>
<name>A0ABR3DDM4_NEUIN</name>